<accession>A0A395HVL4</accession>
<feature type="chain" id="PRO_5017397725" evidence="1">
    <location>
        <begin position="27"/>
        <end position="190"/>
    </location>
</feature>
<evidence type="ECO:0000256" key="1">
    <source>
        <dbReference type="SAM" id="SignalP"/>
    </source>
</evidence>
<sequence>MRPTQPLIQILTLAATLTLHPLSAHALLGTSCLSAITAMQELPLHIIQNVQTHACAAGCQPKLSHWTQFGKQAVLEPVVADGAARCSLPDGQAAMVDYLDAVYRSVEAQCQDFLAPRSHFCDDPGAAPPAFMDCARREVNVASARELPRLARYINEESCSKVEAYARSAELWDVDLPRRLGVYVERCHEL</sequence>
<protein>
    <submittedName>
        <fullName evidence="2">Uncharacterized protein</fullName>
    </submittedName>
</protein>
<keyword evidence="3" id="KW-1185">Reference proteome</keyword>
<reference evidence="2 3" key="1">
    <citation type="submission" date="2018-02" db="EMBL/GenBank/DDBJ databases">
        <title>The genomes of Aspergillus section Nigri reveals drivers in fungal speciation.</title>
        <authorList>
            <consortium name="DOE Joint Genome Institute"/>
            <person name="Vesth T.C."/>
            <person name="Nybo J."/>
            <person name="Theobald S."/>
            <person name="Brandl J."/>
            <person name="Frisvad J.C."/>
            <person name="Nielsen K.F."/>
            <person name="Lyhne E.K."/>
            <person name="Kogle M.E."/>
            <person name="Kuo A."/>
            <person name="Riley R."/>
            <person name="Clum A."/>
            <person name="Nolan M."/>
            <person name="Lipzen A."/>
            <person name="Salamov A."/>
            <person name="Henrissat B."/>
            <person name="Wiebenga A."/>
            <person name="De vries R.P."/>
            <person name="Grigoriev I.V."/>
            <person name="Mortensen U.H."/>
            <person name="Andersen M.R."/>
            <person name="Baker S.E."/>
        </authorList>
    </citation>
    <scope>NUCLEOTIDE SEQUENCE [LARGE SCALE GENOMIC DNA]</scope>
    <source>
        <strain evidence="2 3">CBS 101889</strain>
    </source>
</reference>
<keyword evidence="1" id="KW-0732">Signal</keyword>
<dbReference type="OrthoDB" id="4428927at2759"/>
<dbReference type="PROSITE" id="PS51257">
    <property type="entry name" value="PROKAR_LIPOPROTEIN"/>
    <property type="match status" value="1"/>
</dbReference>
<organism evidence="2 3">
    <name type="scientific">Aspergillus homomorphus (strain CBS 101889)</name>
    <dbReference type="NCBI Taxonomy" id="1450537"/>
    <lineage>
        <taxon>Eukaryota</taxon>
        <taxon>Fungi</taxon>
        <taxon>Dikarya</taxon>
        <taxon>Ascomycota</taxon>
        <taxon>Pezizomycotina</taxon>
        <taxon>Eurotiomycetes</taxon>
        <taxon>Eurotiomycetidae</taxon>
        <taxon>Eurotiales</taxon>
        <taxon>Aspergillaceae</taxon>
        <taxon>Aspergillus</taxon>
        <taxon>Aspergillus subgen. Circumdati</taxon>
    </lineage>
</organism>
<dbReference type="GeneID" id="37202666"/>
<evidence type="ECO:0000313" key="2">
    <source>
        <dbReference type="EMBL" id="RAL11840.1"/>
    </source>
</evidence>
<dbReference type="AlphaFoldDB" id="A0A395HVL4"/>
<dbReference type="EMBL" id="KZ824286">
    <property type="protein sequence ID" value="RAL11840.1"/>
    <property type="molecule type" value="Genomic_DNA"/>
</dbReference>
<evidence type="ECO:0000313" key="3">
    <source>
        <dbReference type="Proteomes" id="UP000248961"/>
    </source>
</evidence>
<feature type="signal peptide" evidence="1">
    <location>
        <begin position="1"/>
        <end position="26"/>
    </location>
</feature>
<dbReference type="RefSeq" id="XP_025550994.1">
    <property type="nucleotide sequence ID" value="XM_025698377.1"/>
</dbReference>
<gene>
    <name evidence="2" type="ORF">BO97DRAFT_443554</name>
</gene>
<name>A0A395HVL4_ASPHC</name>
<proteinExistence type="predicted"/>
<dbReference type="Proteomes" id="UP000248961">
    <property type="component" value="Unassembled WGS sequence"/>
</dbReference>
<dbReference type="VEuPathDB" id="FungiDB:BO97DRAFT_443554"/>
<dbReference type="STRING" id="1450537.A0A395HVL4"/>